<comment type="caution">
    <text evidence="2">The sequence shown here is derived from an EMBL/GenBank/DDBJ whole genome shotgun (WGS) entry which is preliminary data.</text>
</comment>
<sequence>MISKTLAAVAAVALMGTPALAAHCPKDAAAIDHALTKTSLSAADKAEVERLKNEGMAQHEAGNHRESEALLADAMRRLLLAE</sequence>
<evidence type="ECO:0000256" key="1">
    <source>
        <dbReference type="SAM" id="SignalP"/>
    </source>
</evidence>
<reference evidence="2 3" key="1">
    <citation type="submission" date="2024-06" db="EMBL/GenBank/DDBJ databases">
        <authorList>
            <person name="Tuo L."/>
        </authorList>
    </citation>
    <scope>NUCLEOTIDE SEQUENCE [LARGE SCALE GENOMIC DNA]</scope>
    <source>
        <strain evidence="2 3">ZMM04-5</strain>
    </source>
</reference>
<keyword evidence="3" id="KW-1185">Reference proteome</keyword>
<organism evidence="2 3">
    <name type="scientific">Mesorhizobium marinum</name>
    <dbReference type="NCBI Taxonomy" id="3228790"/>
    <lineage>
        <taxon>Bacteria</taxon>
        <taxon>Pseudomonadati</taxon>
        <taxon>Pseudomonadota</taxon>
        <taxon>Alphaproteobacteria</taxon>
        <taxon>Hyphomicrobiales</taxon>
        <taxon>Phyllobacteriaceae</taxon>
        <taxon>Mesorhizobium</taxon>
    </lineage>
</organism>
<protein>
    <submittedName>
        <fullName evidence="2">Uncharacterized protein</fullName>
    </submittedName>
</protein>
<accession>A0ABV3QW68</accession>
<feature type="chain" id="PRO_5045335879" evidence="1">
    <location>
        <begin position="22"/>
        <end position="82"/>
    </location>
</feature>
<name>A0ABV3QW68_9HYPH</name>
<keyword evidence="1" id="KW-0732">Signal</keyword>
<proteinExistence type="predicted"/>
<evidence type="ECO:0000313" key="2">
    <source>
        <dbReference type="EMBL" id="MEW9805322.1"/>
    </source>
</evidence>
<dbReference type="EMBL" id="JBFOCI010000001">
    <property type="protein sequence ID" value="MEW9805322.1"/>
    <property type="molecule type" value="Genomic_DNA"/>
</dbReference>
<gene>
    <name evidence="2" type="ORF">ABUE31_04900</name>
</gene>
<evidence type="ECO:0000313" key="3">
    <source>
        <dbReference type="Proteomes" id="UP001556196"/>
    </source>
</evidence>
<feature type="signal peptide" evidence="1">
    <location>
        <begin position="1"/>
        <end position="21"/>
    </location>
</feature>
<dbReference type="RefSeq" id="WP_367722363.1">
    <property type="nucleotide sequence ID" value="NZ_JBFOCI010000001.1"/>
</dbReference>
<dbReference type="Proteomes" id="UP001556196">
    <property type="component" value="Unassembled WGS sequence"/>
</dbReference>